<evidence type="ECO:0000313" key="2">
    <source>
        <dbReference type="EMBL" id="MBB1521262.1"/>
    </source>
</evidence>
<dbReference type="Gene3D" id="3.40.50.1820">
    <property type="entry name" value="alpha/beta hydrolase"/>
    <property type="match status" value="1"/>
</dbReference>
<proteinExistence type="predicted"/>
<dbReference type="Proteomes" id="UP000581189">
    <property type="component" value="Unassembled WGS sequence"/>
</dbReference>
<accession>A0A7W4H6E4</accession>
<feature type="domain" description="AB hydrolase-1" evidence="1">
    <location>
        <begin position="4"/>
        <end position="219"/>
    </location>
</feature>
<dbReference type="SUPFAM" id="SSF53474">
    <property type="entry name" value="alpha/beta-Hydrolases"/>
    <property type="match status" value="1"/>
</dbReference>
<organism evidence="2 3">
    <name type="scientific">Aquipseudomonas guryensis</name>
    <dbReference type="NCBI Taxonomy" id="2759165"/>
    <lineage>
        <taxon>Bacteria</taxon>
        <taxon>Pseudomonadati</taxon>
        <taxon>Pseudomonadota</taxon>
        <taxon>Gammaproteobacteria</taxon>
        <taxon>Pseudomonadales</taxon>
        <taxon>Pseudomonadaceae</taxon>
        <taxon>Aquipseudomonas</taxon>
    </lineage>
</organism>
<dbReference type="InterPro" id="IPR000073">
    <property type="entry name" value="AB_hydrolase_1"/>
</dbReference>
<dbReference type="InterPro" id="IPR029058">
    <property type="entry name" value="AB_hydrolase_fold"/>
</dbReference>
<dbReference type="RefSeq" id="WP_182835193.1">
    <property type="nucleotide sequence ID" value="NZ_JACJFN010000005.1"/>
</dbReference>
<comment type="caution">
    <text evidence="2">The sequence shown here is derived from an EMBL/GenBank/DDBJ whole genome shotgun (WGS) entry which is preliminary data.</text>
</comment>
<evidence type="ECO:0000259" key="1">
    <source>
        <dbReference type="Pfam" id="PF00561"/>
    </source>
</evidence>
<dbReference type="EMBL" id="JACJFN010000005">
    <property type="protein sequence ID" value="MBB1521262.1"/>
    <property type="molecule type" value="Genomic_DNA"/>
</dbReference>
<dbReference type="PANTHER" id="PTHR43798:SF29">
    <property type="entry name" value="AB HYDROLASE-1 DOMAIN-CONTAINING PROTEIN"/>
    <property type="match status" value="1"/>
</dbReference>
<sequence>MHKPHLLLLPGLLCDARLWQQQAADLADRAHITVADLSQADSIAGLAEQVLAQAPAECFALAGLSMGGYVALEILRRAPQRVLGLALLDTSAQADSDAAKRARIDLMGQAEEDFAALVISLLPKFVHPAHLRDSALLEVITAMAHSLGREVFLRQQRAMLGRIDSRLGLVQIKCPTLVLCGWEDAITPLTLHQELATAIVGAQLVMIKECGHLSCLEQPQAVTRALETWLQRLPG</sequence>
<evidence type="ECO:0000313" key="3">
    <source>
        <dbReference type="Proteomes" id="UP000581189"/>
    </source>
</evidence>
<dbReference type="PRINTS" id="PR00111">
    <property type="entry name" value="ABHYDROLASE"/>
</dbReference>
<protein>
    <submittedName>
        <fullName evidence="2">Alpha/beta fold hydrolase</fullName>
    </submittedName>
</protein>
<dbReference type="AlphaFoldDB" id="A0A7W4H6E4"/>
<dbReference type="InterPro" id="IPR050266">
    <property type="entry name" value="AB_hydrolase_sf"/>
</dbReference>
<keyword evidence="2" id="KW-0378">Hydrolase</keyword>
<dbReference type="Pfam" id="PF00561">
    <property type="entry name" value="Abhydrolase_1"/>
    <property type="match status" value="1"/>
</dbReference>
<gene>
    <name evidence="2" type="ORF">H3H45_18620</name>
</gene>
<dbReference type="PANTHER" id="PTHR43798">
    <property type="entry name" value="MONOACYLGLYCEROL LIPASE"/>
    <property type="match status" value="1"/>
</dbReference>
<name>A0A7W4H6E4_9GAMM</name>
<reference evidence="2 3" key="1">
    <citation type="submission" date="2020-08" db="EMBL/GenBank/DDBJ databases">
        <authorList>
            <person name="Kim C.M."/>
        </authorList>
    </citation>
    <scope>NUCLEOTIDE SEQUENCE [LARGE SCALE GENOMIC DNA]</scope>
    <source>
        <strain evidence="2 3">SR9</strain>
    </source>
</reference>
<keyword evidence="3" id="KW-1185">Reference proteome</keyword>
<dbReference type="GO" id="GO:0016787">
    <property type="term" value="F:hydrolase activity"/>
    <property type="evidence" value="ECO:0007669"/>
    <property type="project" value="UniProtKB-KW"/>
</dbReference>